<keyword evidence="1" id="KW-0812">Transmembrane</keyword>
<sequence>MSILVKLLSNGIIAVPGLIWSGTSASFALVASVAISLISYLIGDLYILPRTNNTFASTADFGLNFALLWLSCALFVAAYSLTGLFLTAFALSVVEYFYHNYLLHRGAHHTKHPG</sequence>
<dbReference type="EMBL" id="CP066308">
    <property type="protein sequence ID" value="QQE75995.1"/>
    <property type="molecule type" value="Genomic_DNA"/>
</dbReference>
<evidence type="ECO:0000313" key="3">
    <source>
        <dbReference type="EMBL" id="QUO43021.1"/>
    </source>
</evidence>
<dbReference type="EMBL" id="CP073708">
    <property type="protein sequence ID" value="QUO43021.1"/>
    <property type="molecule type" value="Genomic_DNA"/>
</dbReference>
<reference evidence="2 4" key="1">
    <citation type="submission" date="2020-12" db="EMBL/GenBank/DDBJ databases">
        <title>strain FJAT-54423T represents a novel species of the genus Brevibacillus.</title>
        <authorList>
            <person name="Tang R."/>
        </authorList>
    </citation>
    <scope>NUCLEOTIDE SEQUENCE [LARGE SCALE GENOMIC DNA]</scope>
    <source>
        <strain evidence="2 4">FJAT-54423</strain>
    </source>
</reference>
<evidence type="ECO:0000313" key="2">
    <source>
        <dbReference type="EMBL" id="QQE75995.1"/>
    </source>
</evidence>
<gene>
    <name evidence="2" type="ORF">JD108_09085</name>
    <name evidence="3" type="ORF">KDJ56_08765</name>
</gene>
<dbReference type="Proteomes" id="UP000595847">
    <property type="component" value="Chromosome"/>
</dbReference>
<reference evidence="3" key="2">
    <citation type="submission" date="2021-04" db="EMBL/GenBank/DDBJ databases">
        <title>Brevibacillus composti FJAT-54423, complete genome.</title>
        <authorList>
            <person name="Tang R."/>
        </authorList>
    </citation>
    <scope>NUCLEOTIDE SEQUENCE</scope>
    <source>
        <strain evidence="3">FJAT-54424</strain>
    </source>
</reference>
<dbReference type="InterPro" id="IPR019649">
    <property type="entry name" value="DUF2512"/>
</dbReference>
<dbReference type="Pfam" id="PF10710">
    <property type="entry name" value="DUF2512"/>
    <property type="match status" value="1"/>
</dbReference>
<accession>A0A7T5ENT9</accession>
<dbReference type="Proteomes" id="UP000677234">
    <property type="component" value="Chromosome"/>
</dbReference>
<dbReference type="KEGG" id="bcop:JD108_09085"/>
<dbReference type="RefSeq" id="WP_198829505.1">
    <property type="nucleotide sequence ID" value="NZ_CP066308.1"/>
</dbReference>
<evidence type="ECO:0000313" key="4">
    <source>
        <dbReference type="Proteomes" id="UP000595847"/>
    </source>
</evidence>
<keyword evidence="1" id="KW-1133">Transmembrane helix</keyword>
<feature type="transmembrane region" description="Helical" evidence="1">
    <location>
        <begin position="67"/>
        <end position="98"/>
    </location>
</feature>
<protein>
    <submittedName>
        <fullName evidence="2">DUF2512 family protein</fullName>
    </submittedName>
</protein>
<evidence type="ECO:0000313" key="5">
    <source>
        <dbReference type="Proteomes" id="UP000677234"/>
    </source>
</evidence>
<keyword evidence="1" id="KW-0472">Membrane</keyword>
<name>A0A7T5ENT9_9BACL</name>
<evidence type="ECO:0000256" key="1">
    <source>
        <dbReference type="SAM" id="Phobius"/>
    </source>
</evidence>
<organism evidence="2 4">
    <name type="scientific">Brevibacillus composti</name>
    <dbReference type="NCBI Taxonomy" id="2796470"/>
    <lineage>
        <taxon>Bacteria</taxon>
        <taxon>Bacillati</taxon>
        <taxon>Bacillota</taxon>
        <taxon>Bacilli</taxon>
        <taxon>Bacillales</taxon>
        <taxon>Paenibacillaceae</taxon>
        <taxon>Brevibacillus</taxon>
    </lineage>
</organism>
<feature type="transmembrane region" description="Helical" evidence="1">
    <location>
        <begin position="12"/>
        <end position="42"/>
    </location>
</feature>
<dbReference type="AlphaFoldDB" id="A0A7T5ENT9"/>
<keyword evidence="5" id="KW-1185">Reference proteome</keyword>
<proteinExistence type="predicted"/>